<reference evidence="3 4" key="1">
    <citation type="submission" date="2016-03" db="EMBL/GenBank/DDBJ databases">
        <title>Complete genome sequence of Thermococcus gorgonarius.</title>
        <authorList>
            <person name="Oger P.M."/>
        </authorList>
    </citation>
    <scope>NUCLEOTIDE SEQUENCE [LARGE SCALE GENOMIC DNA]</scope>
    <source>
        <strain evidence="3 4">W-12</strain>
    </source>
</reference>
<dbReference type="InterPro" id="IPR011579">
    <property type="entry name" value="ATPase_dom"/>
</dbReference>
<dbReference type="Pfam" id="PF01637">
    <property type="entry name" value="ATPase_2"/>
    <property type="match status" value="1"/>
</dbReference>
<accession>A0A2Z2M4E3</accession>
<dbReference type="InterPro" id="IPR036390">
    <property type="entry name" value="WH_DNA-bd_sf"/>
</dbReference>
<dbReference type="Gene3D" id="1.10.10.10">
    <property type="entry name" value="Winged helix-like DNA-binding domain superfamily/Winged helix DNA-binding domain"/>
    <property type="match status" value="1"/>
</dbReference>
<dbReference type="KEGG" id="tgg:A3K92_00635"/>
<dbReference type="InterPro" id="IPR027417">
    <property type="entry name" value="P-loop_NTPase"/>
</dbReference>
<dbReference type="OrthoDB" id="132045at2157"/>
<organism evidence="3 4">
    <name type="scientific">Thermococcus gorgonarius</name>
    <dbReference type="NCBI Taxonomy" id="71997"/>
    <lineage>
        <taxon>Archaea</taxon>
        <taxon>Methanobacteriati</taxon>
        <taxon>Methanobacteriota</taxon>
        <taxon>Thermococci</taxon>
        <taxon>Thermococcales</taxon>
        <taxon>Thermococcaceae</taxon>
        <taxon>Thermococcus</taxon>
    </lineage>
</organism>
<dbReference type="Pfam" id="PF21100">
    <property type="entry name" value="WHD_MCM"/>
    <property type="match status" value="1"/>
</dbReference>
<dbReference type="InterPro" id="IPR048907">
    <property type="entry name" value="WHD_MCM_arc"/>
</dbReference>
<dbReference type="PANTHER" id="PTHR34301:SF8">
    <property type="entry name" value="ATPASE DOMAIN-CONTAINING PROTEIN"/>
    <property type="match status" value="1"/>
</dbReference>
<feature type="domain" description="ATPase" evidence="1">
    <location>
        <begin position="14"/>
        <end position="250"/>
    </location>
</feature>
<feature type="domain" description="MCM C-terminal" evidence="2">
    <location>
        <begin position="290"/>
        <end position="348"/>
    </location>
</feature>
<evidence type="ECO:0000313" key="3">
    <source>
        <dbReference type="EMBL" id="ASJ00096.1"/>
    </source>
</evidence>
<evidence type="ECO:0000259" key="1">
    <source>
        <dbReference type="Pfam" id="PF01637"/>
    </source>
</evidence>
<proteinExistence type="predicted"/>
<evidence type="ECO:0000313" key="4">
    <source>
        <dbReference type="Proteomes" id="UP000250134"/>
    </source>
</evidence>
<dbReference type="EMBL" id="CP014855">
    <property type="protein sequence ID" value="ASJ00096.1"/>
    <property type="molecule type" value="Genomic_DNA"/>
</dbReference>
<sequence length="360" mass="41098">MLFSPYPKTKKEELFDRERELREFEEAIGRGERLILLLGLRRLGKSSLLNVALNELPNPSIKIDVRKTYSEFSSVNRYVIGKMLLSAMSGKRRIIEEARVFLERVRGVSISGVGVEVTSKEFSITELLEALNEYGEKAGRIIIAFDEAQYLRFGGATKYDGVLAYAIDNLENLSFVLTGSEVGLLFDFLKFNDPEAPLFGRYHHDITLNRFSPELSAEFLRKGFEEEKVGVSEREIEKAVEELDGIVGWLALYGYVRVTRGVGHEDAIEEVLREAKSVVNSELSKLFAYSPRYRVILKAISLGYSRWKDIKDYLTLKLGYVNDSNFSALLENLVKSGYVEKKNGRYRISDPVLERVFREL</sequence>
<gene>
    <name evidence="3" type="ORF">A3K92_00635</name>
</gene>
<dbReference type="PANTHER" id="PTHR34301">
    <property type="entry name" value="DNA-BINDING PROTEIN-RELATED"/>
    <property type="match status" value="1"/>
</dbReference>
<dbReference type="GeneID" id="33331009"/>
<dbReference type="SUPFAM" id="SSF52540">
    <property type="entry name" value="P-loop containing nucleoside triphosphate hydrolases"/>
    <property type="match status" value="1"/>
</dbReference>
<name>A0A2Z2M4E3_THEGO</name>
<dbReference type="InterPro" id="IPR036388">
    <property type="entry name" value="WH-like_DNA-bd_sf"/>
</dbReference>
<dbReference type="AlphaFoldDB" id="A0A2Z2M4E3"/>
<protein>
    <submittedName>
        <fullName evidence="3">ATPase</fullName>
    </submittedName>
</protein>
<dbReference type="Gene3D" id="1.10.8.60">
    <property type="match status" value="1"/>
</dbReference>
<dbReference type="SUPFAM" id="SSF46785">
    <property type="entry name" value="Winged helix' DNA-binding domain"/>
    <property type="match status" value="1"/>
</dbReference>
<dbReference type="GO" id="GO:0005524">
    <property type="term" value="F:ATP binding"/>
    <property type="evidence" value="ECO:0007669"/>
    <property type="project" value="InterPro"/>
</dbReference>
<dbReference type="RefSeq" id="WP_088884440.1">
    <property type="nucleotide sequence ID" value="NZ_CP014855.1"/>
</dbReference>
<dbReference type="Proteomes" id="UP000250134">
    <property type="component" value="Chromosome"/>
</dbReference>
<keyword evidence="4" id="KW-1185">Reference proteome</keyword>
<dbReference type="Gene3D" id="3.40.50.300">
    <property type="entry name" value="P-loop containing nucleotide triphosphate hydrolases"/>
    <property type="match status" value="1"/>
</dbReference>
<evidence type="ECO:0000259" key="2">
    <source>
        <dbReference type="Pfam" id="PF21100"/>
    </source>
</evidence>